<reference evidence="6 7" key="2">
    <citation type="submission" date="2020-05" db="EMBL/GenBank/DDBJ databases">
        <title>Draft genome sequence of Desulfovibrio sp. strainFSS-1.</title>
        <authorList>
            <person name="Shimoshige H."/>
            <person name="Kobayashi H."/>
            <person name="Maekawa T."/>
        </authorList>
    </citation>
    <scope>NUCLEOTIDE SEQUENCE [LARGE SCALE GENOMIC DNA]</scope>
    <source>
        <strain evidence="6 7">SIID29052-01</strain>
    </source>
</reference>
<dbReference type="NCBIfam" id="TIGR00254">
    <property type="entry name" value="GGDEF"/>
    <property type="match status" value="1"/>
</dbReference>
<dbReference type="EMBL" id="BLTE01000001">
    <property type="protein sequence ID" value="GFK92788.1"/>
    <property type="molecule type" value="Genomic_DNA"/>
</dbReference>
<dbReference type="EC" id="2.7.7.65" evidence="1"/>
<dbReference type="GO" id="GO:0052621">
    <property type="term" value="F:diguanylate cyclase activity"/>
    <property type="evidence" value="ECO:0007669"/>
    <property type="project" value="UniProtKB-EC"/>
</dbReference>
<feature type="domain" description="Response regulatory" evidence="4">
    <location>
        <begin position="15"/>
        <end position="130"/>
    </location>
</feature>
<dbReference type="InterPro" id="IPR001789">
    <property type="entry name" value="Sig_transdc_resp-reg_receiver"/>
</dbReference>
<dbReference type="Pfam" id="PF00072">
    <property type="entry name" value="Response_reg"/>
    <property type="match status" value="1"/>
</dbReference>
<protein>
    <recommendedName>
        <fullName evidence="1">diguanylate cyclase</fullName>
        <ecNumber evidence="1">2.7.7.65</ecNumber>
    </recommendedName>
</protein>
<feature type="domain" description="GGDEF" evidence="5">
    <location>
        <begin position="302"/>
        <end position="429"/>
    </location>
</feature>
<dbReference type="InterPro" id="IPR029787">
    <property type="entry name" value="Nucleotide_cyclase"/>
</dbReference>
<dbReference type="PANTHER" id="PTHR45138:SF9">
    <property type="entry name" value="DIGUANYLATE CYCLASE DGCM-RELATED"/>
    <property type="match status" value="1"/>
</dbReference>
<proteinExistence type="predicted"/>
<dbReference type="AlphaFoldDB" id="A0A6V8LR18"/>
<evidence type="ECO:0000256" key="3">
    <source>
        <dbReference type="PROSITE-ProRule" id="PRU00169"/>
    </source>
</evidence>
<dbReference type="InterPro" id="IPR011006">
    <property type="entry name" value="CheY-like_superfamily"/>
</dbReference>
<comment type="catalytic activity">
    <reaction evidence="2">
        <text>2 GTP = 3',3'-c-di-GMP + 2 diphosphate</text>
        <dbReference type="Rhea" id="RHEA:24898"/>
        <dbReference type="ChEBI" id="CHEBI:33019"/>
        <dbReference type="ChEBI" id="CHEBI:37565"/>
        <dbReference type="ChEBI" id="CHEBI:58805"/>
        <dbReference type="EC" id="2.7.7.65"/>
    </reaction>
</comment>
<dbReference type="Gene3D" id="3.40.50.2300">
    <property type="match status" value="1"/>
</dbReference>
<evidence type="ECO:0000256" key="1">
    <source>
        <dbReference type="ARBA" id="ARBA00012528"/>
    </source>
</evidence>
<dbReference type="SMART" id="SM00267">
    <property type="entry name" value="GGDEF"/>
    <property type="match status" value="1"/>
</dbReference>
<dbReference type="SMART" id="SM00448">
    <property type="entry name" value="REC"/>
    <property type="match status" value="1"/>
</dbReference>
<sequence length="429" mass="47892">MRNAPTPEETLAKTTLLLVEDDDQTASDLQDLLRPLTREFLHASDGSQGLKIFRERRPDMVLTALTLPPSLDGISLATILKTHAPDTPVLALVSQDEEPVLFQAVEAGIDGCLRKPLDRGAALPVLYRHARHALHRRQEEARAALFSYLLDINPHCIISTREGRMDYANRTCLQHLGHETLESLLEGRPGSRTSIHMAGENIPLHDFTWLDILRSKPGRQHTVCFSTDGEPCSGDNMFWVTHKGFPELDREVVTFTDITPLEQERVQLIYRATTDSLTGVANRYKLSEAINTEHVRFRRYGAPLSLIMFDIDHFKAVNDTHGHMAGDLVLQELAGLVLRNIRDTDALGRWGGEEFMILSPYTVQDDALELAGRLCEIVSRHPFAGAPGVTCSFGVAQARQGESLQTLLQRVDQAVYLAKRNGRNRVEAA</sequence>
<organism evidence="6 7">
    <name type="scientific">Fundidesulfovibrio magnetotacticus</name>
    <dbReference type="NCBI Taxonomy" id="2730080"/>
    <lineage>
        <taxon>Bacteria</taxon>
        <taxon>Pseudomonadati</taxon>
        <taxon>Thermodesulfobacteriota</taxon>
        <taxon>Desulfovibrionia</taxon>
        <taxon>Desulfovibrionales</taxon>
        <taxon>Desulfovibrionaceae</taxon>
        <taxon>Fundidesulfovibrio</taxon>
    </lineage>
</organism>
<dbReference type="InterPro" id="IPR050469">
    <property type="entry name" value="Diguanylate_Cyclase"/>
</dbReference>
<dbReference type="PANTHER" id="PTHR45138">
    <property type="entry name" value="REGULATORY COMPONENTS OF SENSORY TRANSDUCTION SYSTEM"/>
    <property type="match status" value="1"/>
</dbReference>
<dbReference type="Gene3D" id="3.30.70.270">
    <property type="match status" value="1"/>
</dbReference>
<keyword evidence="6" id="KW-0808">Transferase</keyword>
<dbReference type="CDD" id="cd00156">
    <property type="entry name" value="REC"/>
    <property type="match status" value="1"/>
</dbReference>
<dbReference type="InterPro" id="IPR043128">
    <property type="entry name" value="Rev_trsase/Diguanyl_cyclase"/>
</dbReference>
<dbReference type="SUPFAM" id="SSF52172">
    <property type="entry name" value="CheY-like"/>
    <property type="match status" value="1"/>
</dbReference>
<comment type="caution">
    <text evidence="6">The sequence shown here is derived from an EMBL/GenBank/DDBJ whole genome shotgun (WGS) entry which is preliminary data.</text>
</comment>
<dbReference type="RefSeq" id="WP_173081147.1">
    <property type="nucleotide sequence ID" value="NZ_BLTE01000001.1"/>
</dbReference>
<keyword evidence="6" id="KW-0548">Nucleotidyltransferase</keyword>
<dbReference type="PROSITE" id="PS50887">
    <property type="entry name" value="GGDEF"/>
    <property type="match status" value="1"/>
</dbReference>
<dbReference type="SUPFAM" id="SSF55073">
    <property type="entry name" value="Nucleotide cyclase"/>
    <property type="match status" value="1"/>
</dbReference>
<evidence type="ECO:0000313" key="7">
    <source>
        <dbReference type="Proteomes" id="UP000494245"/>
    </source>
</evidence>
<comment type="caution">
    <text evidence="3">Lacks conserved residue(s) required for the propagation of feature annotation.</text>
</comment>
<evidence type="ECO:0000313" key="6">
    <source>
        <dbReference type="EMBL" id="GFK92788.1"/>
    </source>
</evidence>
<dbReference type="Proteomes" id="UP000494245">
    <property type="component" value="Unassembled WGS sequence"/>
</dbReference>
<evidence type="ECO:0000259" key="4">
    <source>
        <dbReference type="PROSITE" id="PS50110"/>
    </source>
</evidence>
<evidence type="ECO:0000259" key="5">
    <source>
        <dbReference type="PROSITE" id="PS50887"/>
    </source>
</evidence>
<name>A0A6V8LR18_9BACT</name>
<evidence type="ECO:0000256" key="2">
    <source>
        <dbReference type="ARBA" id="ARBA00034247"/>
    </source>
</evidence>
<reference evidence="6 7" key="1">
    <citation type="submission" date="2020-04" db="EMBL/GenBank/DDBJ databases">
        <authorList>
            <consortium name="Desulfovibrio sp. FSS-1 genome sequencing consortium"/>
            <person name="Shimoshige H."/>
            <person name="Kobayashi H."/>
            <person name="Maekawa T."/>
        </authorList>
    </citation>
    <scope>NUCLEOTIDE SEQUENCE [LARGE SCALE GENOMIC DNA]</scope>
    <source>
        <strain evidence="6 7">SIID29052-01</strain>
    </source>
</reference>
<dbReference type="InterPro" id="IPR000160">
    <property type="entry name" value="GGDEF_dom"/>
</dbReference>
<dbReference type="FunFam" id="3.30.70.270:FF:000001">
    <property type="entry name" value="Diguanylate cyclase domain protein"/>
    <property type="match status" value="1"/>
</dbReference>
<accession>A0A6V8LR18</accession>
<keyword evidence="7" id="KW-1185">Reference proteome</keyword>
<dbReference type="CDD" id="cd01949">
    <property type="entry name" value="GGDEF"/>
    <property type="match status" value="1"/>
</dbReference>
<dbReference type="PROSITE" id="PS50110">
    <property type="entry name" value="RESPONSE_REGULATORY"/>
    <property type="match status" value="1"/>
</dbReference>
<gene>
    <name evidence="6" type="primary">ydaM_2</name>
    <name evidence="6" type="ORF">NNJEOMEG_00615</name>
</gene>
<dbReference type="GO" id="GO:0000160">
    <property type="term" value="P:phosphorelay signal transduction system"/>
    <property type="evidence" value="ECO:0007669"/>
    <property type="project" value="InterPro"/>
</dbReference>
<dbReference type="Pfam" id="PF00990">
    <property type="entry name" value="GGDEF"/>
    <property type="match status" value="1"/>
</dbReference>